<dbReference type="NCBIfam" id="TIGR01509">
    <property type="entry name" value="HAD-SF-IA-v3"/>
    <property type="match status" value="1"/>
</dbReference>
<organism evidence="1 2">
    <name type="scientific">Thalassococcus profundi</name>
    <dbReference type="NCBI Taxonomy" id="2282382"/>
    <lineage>
        <taxon>Bacteria</taxon>
        <taxon>Pseudomonadati</taxon>
        <taxon>Pseudomonadota</taxon>
        <taxon>Alphaproteobacteria</taxon>
        <taxon>Rhodobacterales</taxon>
        <taxon>Roseobacteraceae</taxon>
        <taxon>Thalassococcus</taxon>
    </lineage>
</organism>
<dbReference type="EMBL" id="QPMK01000013">
    <property type="protein sequence ID" value="RDD65365.1"/>
    <property type="molecule type" value="Genomic_DNA"/>
</dbReference>
<comment type="caution">
    <text evidence="1">The sequence shown here is derived from an EMBL/GenBank/DDBJ whole genome shotgun (WGS) entry which is preliminary data.</text>
</comment>
<evidence type="ECO:0000313" key="1">
    <source>
        <dbReference type="EMBL" id="RDD65365.1"/>
    </source>
</evidence>
<dbReference type="SFLD" id="SFLDS00003">
    <property type="entry name" value="Haloacid_Dehalogenase"/>
    <property type="match status" value="1"/>
</dbReference>
<dbReference type="Pfam" id="PF00702">
    <property type="entry name" value="Hydrolase"/>
    <property type="match status" value="1"/>
</dbReference>
<dbReference type="RefSeq" id="WP_114511935.1">
    <property type="nucleotide sequence ID" value="NZ_QPMK01000013.1"/>
</dbReference>
<dbReference type="PANTHER" id="PTHR18901">
    <property type="entry name" value="2-DEOXYGLUCOSE-6-PHOSPHATE PHOSPHATASE 2"/>
    <property type="match status" value="1"/>
</dbReference>
<proteinExistence type="predicted"/>
<dbReference type="OrthoDB" id="9782449at2"/>
<sequence>MTHAAPTGLQAVIFDLDGTLLDSEAASLRAGLRAFEAVGVTVPDSFLHGLVGKDYAAGQALIRARFPEIDSDRLAREWAGLTREMRNRDGVALKPGAAELLAHLSERGMPLALATSSHDGSAREKLALSGLDRHFDIVVTRDSVLRAKPAPDAYLLAAERLSLPTDRCLVFEDSDPGAEAAHGAGAWVVQVPDILPTDGAFAHHVATTLSDGADWAGLWQR</sequence>
<dbReference type="InterPro" id="IPR023214">
    <property type="entry name" value="HAD_sf"/>
</dbReference>
<dbReference type="InterPro" id="IPR036412">
    <property type="entry name" value="HAD-like_sf"/>
</dbReference>
<keyword evidence="2" id="KW-1185">Reference proteome</keyword>
<accession>A0A369TLS2</accession>
<dbReference type="AlphaFoldDB" id="A0A369TLS2"/>
<dbReference type="PRINTS" id="PR00413">
    <property type="entry name" value="HADHALOGNASE"/>
</dbReference>
<evidence type="ECO:0000313" key="2">
    <source>
        <dbReference type="Proteomes" id="UP000253977"/>
    </source>
</evidence>
<dbReference type="CDD" id="cd07505">
    <property type="entry name" value="HAD_BPGM-like"/>
    <property type="match status" value="1"/>
</dbReference>
<dbReference type="SFLD" id="SFLDG01135">
    <property type="entry name" value="C1.5.6:_HAD__Beta-PGM__Phospha"/>
    <property type="match status" value="1"/>
</dbReference>
<dbReference type="PANTHER" id="PTHR18901:SF38">
    <property type="entry name" value="PSEUDOURIDINE-5'-PHOSPHATASE"/>
    <property type="match status" value="1"/>
</dbReference>
<gene>
    <name evidence="1" type="ORF">DU478_15805</name>
</gene>
<protein>
    <submittedName>
        <fullName evidence="1">HAD family phosphatase</fullName>
    </submittedName>
</protein>
<dbReference type="Proteomes" id="UP000253977">
    <property type="component" value="Unassembled WGS sequence"/>
</dbReference>
<dbReference type="SUPFAM" id="SSF56784">
    <property type="entry name" value="HAD-like"/>
    <property type="match status" value="1"/>
</dbReference>
<dbReference type="Gene3D" id="1.10.150.240">
    <property type="entry name" value="Putative phosphatase, domain 2"/>
    <property type="match status" value="1"/>
</dbReference>
<dbReference type="InterPro" id="IPR023198">
    <property type="entry name" value="PGP-like_dom2"/>
</dbReference>
<name>A0A369TLS2_9RHOB</name>
<dbReference type="SFLD" id="SFLDG01129">
    <property type="entry name" value="C1.5:_HAD__Beta-PGM__Phosphata"/>
    <property type="match status" value="1"/>
</dbReference>
<dbReference type="InterPro" id="IPR006439">
    <property type="entry name" value="HAD-SF_hydro_IA"/>
</dbReference>
<reference evidence="1 2" key="1">
    <citation type="submission" date="2018-07" db="EMBL/GenBank/DDBJ databases">
        <title>Thalassococcus profundi sp. nov., a marine bacterium isolated from deep seawater of Okinawa Trough.</title>
        <authorList>
            <person name="Yu M."/>
        </authorList>
    </citation>
    <scope>NUCLEOTIDE SEQUENCE [LARGE SCALE GENOMIC DNA]</scope>
    <source>
        <strain evidence="1 2">WRAS1</strain>
    </source>
</reference>
<dbReference type="Gene3D" id="3.40.50.1000">
    <property type="entry name" value="HAD superfamily/HAD-like"/>
    <property type="match status" value="1"/>
</dbReference>